<organism evidence="1">
    <name type="scientific">termite gut metagenome</name>
    <dbReference type="NCBI Taxonomy" id="433724"/>
    <lineage>
        <taxon>unclassified sequences</taxon>
        <taxon>metagenomes</taxon>
        <taxon>organismal metagenomes</taxon>
    </lineage>
</organism>
<accession>A0A5J4QZ51</accession>
<protein>
    <submittedName>
        <fullName evidence="1">Uncharacterized protein</fullName>
    </submittedName>
</protein>
<dbReference type="AlphaFoldDB" id="A0A5J4QZ51"/>
<comment type="caution">
    <text evidence="1">The sequence shown here is derived from an EMBL/GenBank/DDBJ whole genome shotgun (WGS) entry which is preliminary data.</text>
</comment>
<evidence type="ECO:0000313" key="1">
    <source>
        <dbReference type="EMBL" id="KAA6327157.1"/>
    </source>
</evidence>
<name>A0A5J4QZ51_9ZZZZ</name>
<reference evidence="1" key="1">
    <citation type="submission" date="2019-03" db="EMBL/GenBank/DDBJ databases">
        <title>Single cell metagenomics reveals metabolic interactions within the superorganism composed of flagellate Streblomastix strix and complex community of Bacteroidetes bacteria on its surface.</title>
        <authorList>
            <person name="Treitli S.C."/>
            <person name="Kolisko M."/>
            <person name="Husnik F."/>
            <person name="Keeling P."/>
            <person name="Hampl V."/>
        </authorList>
    </citation>
    <scope>NUCLEOTIDE SEQUENCE</scope>
    <source>
        <strain evidence="1">STM</strain>
    </source>
</reference>
<proteinExistence type="predicted"/>
<sequence length="41" mass="4761">MNHFDPNKSAKLHKIEDFLDEMHGKEGTATRTAFEEKSLAW</sequence>
<gene>
    <name evidence="1" type="ORF">EZS27_023832</name>
</gene>
<dbReference type="EMBL" id="SNRY01002039">
    <property type="protein sequence ID" value="KAA6327157.1"/>
    <property type="molecule type" value="Genomic_DNA"/>
</dbReference>